<dbReference type="Pfam" id="PF16862">
    <property type="entry name" value="Glyco_hydro_79C"/>
    <property type="match status" value="1"/>
</dbReference>
<feature type="domain" description="Beta-glucuronidase C-terminal" evidence="1">
    <location>
        <begin position="70"/>
        <end position="184"/>
    </location>
</feature>
<feature type="non-terminal residue" evidence="2">
    <location>
        <position position="1"/>
    </location>
</feature>
<dbReference type="Proteomes" id="UP001174691">
    <property type="component" value="Unassembled WGS sequence"/>
</dbReference>
<organism evidence="2 3">
    <name type="scientific">Coniochaeta hoffmannii</name>
    <dbReference type="NCBI Taxonomy" id="91930"/>
    <lineage>
        <taxon>Eukaryota</taxon>
        <taxon>Fungi</taxon>
        <taxon>Dikarya</taxon>
        <taxon>Ascomycota</taxon>
        <taxon>Pezizomycotina</taxon>
        <taxon>Sordariomycetes</taxon>
        <taxon>Sordariomycetidae</taxon>
        <taxon>Coniochaetales</taxon>
        <taxon>Coniochaetaceae</taxon>
        <taxon>Coniochaeta</taxon>
    </lineage>
</organism>
<protein>
    <submittedName>
        <fullName evidence="2">Glycoside hydrolase family 79 protein</fullName>
    </submittedName>
</protein>
<keyword evidence="3" id="KW-1185">Reference proteome</keyword>
<dbReference type="AlphaFoldDB" id="A0AA38RWH3"/>
<dbReference type="InterPro" id="IPR031728">
    <property type="entry name" value="GlcAase_C"/>
</dbReference>
<dbReference type="GO" id="GO:0016787">
    <property type="term" value="F:hydrolase activity"/>
    <property type="evidence" value="ECO:0007669"/>
    <property type="project" value="UniProtKB-KW"/>
</dbReference>
<gene>
    <name evidence="2" type="ORF">NKR19_g5487</name>
</gene>
<keyword evidence="2" id="KW-0378">Hydrolase</keyword>
<proteinExistence type="predicted"/>
<evidence type="ECO:0000313" key="3">
    <source>
        <dbReference type="Proteomes" id="UP001174691"/>
    </source>
</evidence>
<dbReference type="PANTHER" id="PTHR36183:SF2">
    <property type="entry name" value="BETA-GLUCURONIDASE C-TERMINAL DOMAIN-CONTAINING PROTEIN"/>
    <property type="match status" value="1"/>
</dbReference>
<evidence type="ECO:0000313" key="2">
    <source>
        <dbReference type="EMBL" id="KAJ9149698.1"/>
    </source>
</evidence>
<accession>A0AA38RWH3</accession>
<name>A0AA38RWH3_9PEZI</name>
<sequence>YQAWQPIDTNITAKGTKAPYYGSIAVAAFIGPVTTSPVSIAQIPLNSSTEAAYAAYVAGPSSSSPAGAARTLTRIAVLNMNSYNSTVGGEGLAPLPAGELLPRPGRNYTFDLGVAAVGKTAFVRRLWANGSDAITGITWDGWSYNFELDEGRPVRLGNVTVGERVKVARDGSVTVSVPDSSAVVLDFGRGAGCKRKREEVVGSL</sequence>
<dbReference type="EMBL" id="JANBVN010000076">
    <property type="protein sequence ID" value="KAJ9149698.1"/>
    <property type="molecule type" value="Genomic_DNA"/>
</dbReference>
<reference evidence="2" key="1">
    <citation type="submission" date="2022-07" db="EMBL/GenBank/DDBJ databases">
        <title>Fungi with potential for degradation of polypropylene.</title>
        <authorList>
            <person name="Gostincar C."/>
        </authorList>
    </citation>
    <scope>NUCLEOTIDE SEQUENCE</scope>
    <source>
        <strain evidence="2">EXF-13287</strain>
    </source>
</reference>
<dbReference type="PANTHER" id="PTHR36183">
    <property type="entry name" value="BETA-GLUCURONIDASE"/>
    <property type="match status" value="1"/>
</dbReference>
<dbReference type="InterPro" id="IPR052974">
    <property type="entry name" value="GH79_Enzymes"/>
</dbReference>
<evidence type="ECO:0000259" key="1">
    <source>
        <dbReference type="Pfam" id="PF16862"/>
    </source>
</evidence>
<comment type="caution">
    <text evidence="2">The sequence shown here is derived from an EMBL/GenBank/DDBJ whole genome shotgun (WGS) entry which is preliminary data.</text>
</comment>